<dbReference type="Proteomes" id="UP000274139">
    <property type="component" value="Unassembled WGS sequence"/>
</dbReference>
<evidence type="ECO:0000256" key="1">
    <source>
        <dbReference type="ARBA" id="ARBA00022603"/>
    </source>
</evidence>
<evidence type="ECO:0000259" key="4">
    <source>
        <dbReference type="Pfam" id="PF10672"/>
    </source>
</evidence>
<dbReference type="Pfam" id="PF10672">
    <property type="entry name" value="Methyltrans_SAM"/>
    <property type="match status" value="1"/>
</dbReference>
<dbReference type="SUPFAM" id="SSF53335">
    <property type="entry name" value="S-adenosyl-L-methionine-dependent methyltransferases"/>
    <property type="match status" value="1"/>
</dbReference>
<dbReference type="EMBL" id="RFAR01000047">
    <property type="protein sequence ID" value="RMC96661.1"/>
    <property type="molecule type" value="Genomic_DNA"/>
</dbReference>
<dbReference type="InterPro" id="IPR019614">
    <property type="entry name" value="SAM-dep_methyl-trfase"/>
</dbReference>
<dbReference type="RefSeq" id="WP_103524967.1">
    <property type="nucleotide sequence ID" value="NZ_JAIZDC010000003.1"/>
</dbReference>
<keyword evidence="1 5" id="KW-0489">Methyltransferase</keyword>
<organism evidence="5 6">
    <name type="scientific">Aquitalea palustris</name>
    <dbReference type="NCBI Taxonomy" id="2480983"/>
    <lineage>
        <taxon>Bacteria</taxon>
        <taxon>Pseudomonadati</taxon>
        <taxon>Pseudomonadota</taxon>
        <taxon>Betaproteobacteria</taxon>
        <taxon>Neisseriales</taxon>
        <taxon>Chromobacteriaceae</taxon>
        <taxon>Aquitalea</taxon>
    </lineage>
</organism>
<gene>
    <name evidence="5" type="ORF">EAY64_11810</name>
</gene>
<protein>
    <submittedName>
        <fullName evidence="5">SAM-dependent methyltransferase</fullName>
    </submittedName>
</protein>
<dbReference type="GO" id="GO:0008168">
    <property type="term" value="F:methyltransferase activity"/>
    <property type="evidence" value="ECO:0007669"/>
    <property type="project" value="UniProtKB-KW"/>
</dbReference>
<proteinExistence type="predicted"/>
<sequence>MVDVSAFANRLQKNYKHYAKWASRQGLDAWRVYDKDVPQFPLAVDLYGERVHLQEYDTGWEMEDEVYQQWIAAIMAAIAEVTGRDESAITLKSRRRQKGVNQYEKVGKLGDDFIVQEFGQRFIVNLDAYLDTGLFLDHRNTRKRVREEAAGKRFLNLFAYTGSFTVYAGAGGAVSSETVDMSNTYQDWSRRNFELNGLDLTRHQLVRADVFQYLEQAVDEGKQFDLIVMDPPTFSNSKKMQDILDVQRDHVWLIDYAMALLAPGGTLYFSNNLRSFVLDERLAEGYHIRDISGQSVPEDFRNRKIHQCYQLKKKAH</sequence>
<evidence type="ECO:0000313" key="5">
    <source>
        <dbReference type="EMBL" id="RMC96661.1"/>
    </source>
</evidence>
<dbReference type="OrthoDB" id="9805492at2"/>
<dbReference type="InterPro" id="IPR029063">
    <property type="entry name" value="SAM-dependent_MTases_sf"/>
</dbReference>
<dbReference type="Gene3D" id="3.30.750.80">
    <property type="entry name" value="RNA methyltransferase domain (HRMD) like"/>
    <property type="match status" value="1"/>
</dbReference>
<evidence type="ECO:0000256" key="2">
    <source>
        <dbReference type="ARBA" id="ARBA00022679"/>
    </source>
</evidence>
<evidence type="ECO:0000256" key="3">
    <source>
        <dbReference type="ARBA" id="ARBA00022691"/>
    </source>
</evidence>
<keyword evidence="2 5" id="KW-0808">Transferase</keyword>
<feature type="domain" description="S-adenosylmethionine-dependent methyltransferase" evidence="4">
    <location>
        <begin position="89"/>
        <end position="272"/>
    </location>
</feature>
<evidence type="ECO:0000313" key="6">
    <source>
        <dbReference type="Proteomes" id="UP000274139"/>
    </source>
</evidence>
<name>A0A454JHE8_9NEIS</name>
<dbReference type="PANTHER" id="PTHR43042:SF3">
    <property type="entry name" value="RIBOSOMAL RNA LARGE SUBUNIT METHYLTRANSFERASE YWBD-RELATED"/>
    <property type="match status" value="1"/>
</dbReference>
<dbReference type="PANTHER" id="PTHR43042">
    <property type="entry name" value="SAM-DEPENDENT METHYLTRANSFERASE"/>
    <property type="match status" value="1"/>
</dbReference>
<dbReference type="CDD" id="cd02440">
    <property type="entry name" value="AdoMet_MTases"/>
    <property type="match status" value="1"/>
</dbReference>
<keyword evidence="6" id="KW-1185">Reference proteome</keyword>
<dbReference type="GO" id="GO:0032259">
    <property type="term" value="P:methylation"/>
    <property type="evidence" value="ECO:0007669"/>
    <property type="project" value="UniProtKB-KW"/>
</dbReference>
<accession>A0A454JHE8</accession>
<keyword evidence="3" id="KW-0949">S-adenosyl-L-methionine</keyword>
<dbReference type="Gene3D" id="3.40.50.150">
    <property type="entry name" value="Vaccinia Virus protein VP39"/>
    <property type="match status" value="1"/>
</dbReference>
<dbReference type="AlphaFoldDB" id="A0A454JHE8"/>
<comment type="caution">
    <text evidence="5">The sequence shown here is derived from an EMBL/GenBank/DDBJ whole genome shotgun (WGS) entry which is preliminary data.</text>
</comment>
<reference evidence="5 6" key="1">
    <citation type="submission" date="2018-10" db="EMBL/GenBank/DDBJ databases">
        <title>Draft genome sequence of Aquitalea MWU14-2217 isolated from a wild cranberry bog in Provincetown, Massachusetts.</title>
        <authorList>
            <person name="Ebadzadsahrai G."/>
            <person name="Soby S."/>
        </authorList>
    </citation>
    <scope>NUCLEOTIDE SEQUENCE [LARGE SCALE GENOMIC DNA]</scope>
    <source>
        <strain evidence="5 6">MWU14-2217</strain>
    </source>
</reference>